<dbReference type="EMBL" id="JBBPBK010000006">
    <property type="protein sequence ID" value="KAK9282795.1"/>
    <property type="molecule type" value="Genomic_DNA"/>
</dbReference>
<evidence type="ECO:0000313" key="2">
    <source>
        <dbReference type="EMBL" id="KAK9282795.1"/>
    </source>
</evidence>
<evidence type="ECO:0000313" key="3">
    <source>
        <dbReference type="Proteomes" id="UP001415857"/>
    </source>
</evidence>
<sequence>MASEARKGEGKASEVKKGKDKDKANWDLNAHEIWENVFVDEVRAGNRTGFVTQLKAELLLSQCEQTCLGFYAEVEVLIYNALVGRVSTLTVTSHLSHAWLQYVLDDLDHCLWSGADSGNNSCDYGGG</sequence>
<organism evidence="2 3">
    <name type="scientific">Liquidambar formosana</name>
    <name type="common">Formosan gum</name>
    <dbReference type="NCBI Taxonomy" id="63359"/>
    <lineage>
        <taxon>Eukaryota</taxon>
        <taxon>Viridiplantae</taxon>
        <taxon>Streptophyta</taxon>
        <taxon>Embryophyta</taxon>
        <taxon>Tracheophyta</taxon>
        <taxon>Spermatophyta</taxon>
        <taxon>Magnoliopsida</taxon>
        <taxon>eudicotyledons</taxon>
        <taxon>Gunneridae</taxon>
        <taxon>Pentapetalae</taxon>
        <taxon>Saxifragales</taxon>
        <taxon>Altingiaceae</taxon>
        <taxon>Liquidambar</taxon>
    </lineage>
</organism>
<comment type="caution">
    <text evidence="2">The sequence shown here is derived from an EMBL/GenBank/DDBJ whole genome shotgun (WGS) entry which is preliminary data.</text>
</comment>
<evidence type="ECO:0000256" key="1">
    <source>
        <dbReference type="SAM" id="MobiDB-lite"/>
    </source>
</evidence>
<name>A0AAP0RR28_LIQFO</name>
<keyword evidence="3" id="KW-1185">Reference proteome</keyword>
<reference evidence="2 3" key="1">
    <citation type="journal article" date="2024" name="Plant J.">
        <title>Genome sequences and population genomics reveal climatic adaptation and genomic divergence between two closely related sweetgum species.</title>
        <authorList>
            <person name="Xu W.Q."/>
            <person name="Ren C.Q."/>
            <person name="Zhang X.Y."/>
            <person name="Comes H.P."/>
            <person name="Liu X.H."/>
            <person name="Li Y.G."/>
            <person name="Kettle C.J."/>
            <person name="Jalonen R."/>
            <person name="Gaisberger H."/>
            <person name="Ma Y.Z."/>
            <person name="Qiu Y.X."/>
        </authorList>
    </citation>
    <scope>NUCLEOTIDE SEQUENCE [LARGE SCALE GENOMIC DNA]</scope>
    <source>
        <strain evidence="2">Hangzhou</strain>
    </source>
</reference>
<dbReference type="AlphaFoldDB" id="A0AAP0RR28"/>
<feature type="region of interest" description="Disordered" evidence="1">
    <location>
        <begin position="1"/>
        <end position="21"/>
    </location>
</feature>
<proteinExistence type="predicted"/>
<protein>
    <submittedName>
        <fullName evidence="2">Uncharacterized protein</fullName>
    </submittedName>
</protein>
<accession>A0AAP0RR28</accession>
<dbReference type="Proteomes" id="UP001415857">
    <property type="component" value="Unassembled WGS sequence"/>
</dbReference>
<gene>
    <name evidence="2" type="ORF">L1049_011016</name>
</gene>